<sequence length="265" mass="29205">MSQAYFEAWKADPFTVLWQTNSIGRPTMVSFPSMPRTCCSKPLAAAVEAWPTFQCFCPANTTWEGNTFPVTSAFQATLSTCASALRIALLEDFGSYYMADTITPVAAVGPKLTVLLQPPSSCKAEQDSMPPAAYQASRGSPGARLARRDWRLNSSRVLGPEPDHLPPDRLRRKLDLHLLFSDVAVRLAVLDQNVHLQDVRQSGNPKPRPTAPSLLQQLHEHGGLPVDTRFGALLQRRHQVAYDQVCRSVQGYLPRGGVSDRPVQP</sequence>
<reference evidence="1" key="1">
    <citation type="submission" date="2021-02" db="EMBL/GenBank/DDBJ databases">
        <authorList>
            <person name="Dougan E. K."/>
            <person name="Rhodes N."/>
            <person name="Thang M."/>
            <person name="Chan C."/>
        </authorList>
    </citation>
    <scope>NUCLEOTIDE SEQUENCE</scope>
</reference>
<dbReference type="EMBL" id="CAJNNW010032960">
    <property type="protein sequence ID" value="CAE8716400.1"/>
    <property type="molecule type" value="Genomic_DNA"/>
</dbReference>
<accession>A0A813KW65</accession>
<evidence type="ECO:0000313" key="2">
    <source>
        <dbReference type="Proteomes" id="UP000626109"/>
    </source>
</evidence>
<organism evidence="1 2">
    <name type="scientific">Polarella glacialis</name>
    <name type="common">Dinoflagellate</name>
    <dbReference type="NCBI Taxonomy" id="89957"/>
    <lineage>
        <taxon>Eukaryota</taxon>
        <taxon>Sar</taxon>
        <taxon>Alveolata</taxon>
        <taxon>Dinophyceae</taxon>
        <taxon>Suessiales</taxon>
        <taxon>Suessiaceae</taxon>
        <taxon>Polarella</taxon>
    </lineage>
</organism>
<proteinExistence type="predicted"/>
<evidence type="ECO:0000313" key="1">
    <source>
        <dbReference type="EMBL" id="CAE8716400.1"/>
    </source>
</evidence>
<name>A0A813KW65_POLGL</name>
<dbReference type="Proteomes" id="UP000626109">
    <property type="component" value="Unassembled WGS sequence"/>
</dbReference>
<dbReference type="AlphaFoldDB" id="A0A813KW65"/>
<protein>
    <submittedName>
        <fullName evidence="1">Uncharacterized protein</fullName>
    </submittedName>
</protein>
<gene>
    <name evidence="1" type="ORF">PGLA2088_LOCUS39042</name>
</gene>
<comment type="caution">
    <text evidence="1">The sequence shown here is derived from an EMBL/GenBank/DDBJ whole genome shotgun (WGS) entry which is preliminary data.</text>
</comment>